<evidence type="ECO:0000313" key="1">
    <source>
        <dbReference type="EMBL" id="CAD1837082.1"/>
    </source>
</evidence>
<accession>A0A6V7Q1U4</accession>
<dbReference type="AlphaFoldDB" id="A0A6V7Q1U4"/>
<reference evidence="1" key="1">
    <citation type="submission" date="2020-07" db="EMBL/GenBank/DDBJ databases">
        <authorList>
            <person name="Lin J."/>
        </authorList>
    </citation>
    <scope>NUCLEOTIDE SEQUENCE</scope>
</reference>
<protein>
    <submittedName>
        <fullName evidence="1">Uncharacterized protein</fullName>
    </submittedName>
</protein>
<organism evidence="1">
    <name type="scientific">Ananas comosus var. bracteatus</name>
    <name type="common">red pineapple</name>
    <dbReference type="NCBI Taxonomy" id="296719"/>
    <lineage>
        <taxon>Eukaryota</taxon>
        <taxon>Viridiplantae</taxon>
        <taxon>Streptophyta</taxon>
        <taxon>Embryophyta</taxon>
        <taxon>Tracheophyta</taxon>
        <taxon>Spermatophyta</taxon>
        <taxon>Magnoliopsida</taxon>
        <taxon>Liliopsida</taxon>
        <taxon>Poales</taxon>
        <taxon>Bromeliaceae</taxon>
        <taxon>Bromelioideae</taxon>
        <taxon>Ananas</taxon>
    </lineage>
</organism>
<name>A0A6V7Q1U4_ANACO</name>
<sequence>MAKGKEIACKGEEKGHVRALDRLAEKKTGKKIGDIACYTQWREVTGSRRLHDSSTSSASLTLTASYKKNGVNEGRKNGVNEGKKTLTVLTRTASDKKNGVNEGWKLTGVNEGRKKIGVNKGTYLGKPRSEVGAALTRRRLGLMRRG</sequence>
<dbReference type="EMBL" id="LR862131">
    <property type="protein sequence ID" value="CAD1837082.1"/>
    <property type="molecule type" value="Genomic_DNA"/>
</dbReference>
<proteinExistence type="predicted"/>
<gene>
    <name evidence="1" type="ORF">CB5_LOCUS20293</name>
</gene>